<proteinExistence type="predicted"/>
<sequence length="782" mass="88821">METTMISGFRNLYDKEPMEMTVARFVEWTRTNGEVKRLTDEYRRLMTEGREEEATRVKRTLPAATMAGVFEGGRQEKDLKRLTGLMMFDWDDVGPARTQLLERLRMTDCVVLAWTSISGQGVKAVIRVDVTNTEEYLRAYRVVGRWMEQRTGCRVDEACRNVGRLCSAAHDEELYVNYGARMMAWRGLETDEDRREAARTRQPEADGTDAAPQGEGSGMLQGLLDYFVQQNGFEKGHRHELLLKLGRTARCKNLSAKELEELAELAAKQLADASLDAGEIRSSLRAGYQYISRKTPPPAAEPVAPKAQRSPSGAPTGSDDRDVELDLSENNERLRAALPHFDDAIFDTLPRLLQQGVKVAQDRRERDMVLLSMLVHLSACLPDVHFRYDRHDMRPHFYLAVVAPAGTGKGIVTQVSYLSHPLHDRYVAQGEEEQAAYEARLQQWNEDFSERMRKGRKGEKAEPRPKEPERVYFLISPNTSKSMLYRQLAANGGVSGILHTSEIDALAAAIGQDYGRQDDVLRACFHHEPISSSFKQDGKPIFIHYPMLSICMTGTPMQLVSLVHNTEDGLFSRFVFYQVQPQYVWRPANGGEDTPDLRRYFTELGKEVLHMHEMMKGRRTDVRLTPEQWRRHSDFFDRKLQEVVAEGGERMASSVLRMGLIAIRMVAVMTALRKAEDELWAMDDRYCLDEDLDAALAMSAVLLEHALLLSSSLPGHEEKVKPLKAFARLRPVVEAMASTFTYSELAAEAERQGLPESTMRRLLKRAVDRGLLGRDGKRYRRL</sequence>
<dbReference type="RefSeq" id="WP_276827278.1">
    <property type="nucleotide sequence ID" value="NZ_DYVX01000048.1"/>
</dbReference>
<dbReference type="Pfam" id="PF08800">
    <property type="entry name" value="BT4734-like_N"/>
    <property type="match status" value="1"/>
</dbReference>
<reference evidence="3" key="2">
    <citation type="submission" date="2021-09" db="EMBL/GenBank/DDBJ databases">
        <authorList>
            <person name="Gilroy R."/>
        </authorList>
    </citation>
    <scope>NUCLEOTIDE SEQUENCE</scope>
    <source>
        <strain evidence="3">CHK55-1828</strain>
    </source>
</reference>
<evidence type="ECO:0000259" key="2">
    <source>
        <dbReference type="Pfam" id="PF08800"/>
    </source>
</evidence>
<evidence type="ECO:0000313" key="4">
    <source>
        <dbReference type="Proteomes" id="UP000717835"/>
    </source>
</evidence>
<organism evidence="3 4">
    <name type="scientific">Mediterranea massiliensis</name>
    <dbReference type="NCBI Taxonomy" id="1841865"/>
    <lineage>
        <taxon>Bacteria</taxon>
        <taxon>Pseudomonadati</taxon>
        <taxon>Bacteroidota</taxon>
        <taxon>Bacteroidia</taxon>
        <taxon>Bacteroidales</taxon>
        <taxon>Bacteroidaceae</taxon>
        <taxon>Mediterranea</taxon>
    </lineage>
</organism>
<accession>A0A921LC45</accession>
<protein>
    <submittedName>
        <fullName evidence="3">DUF3987 domain-containing protein</fullName>
    </submittedName>
</protein>
<feature type="compositionally biased region" description="Basic and acidic residues" evidence="1">
    <location>
        <begin position="193"/>
        <end position="204"/>
    </location>
</feature>
<reference evidence="3" key="1">
    <citation type="journal article" date="2021" name="PeerJ">
        <title>Extensive microbial diversity within the chicken gut microbiome revealed by metagenomics and culture.</title>
        <authorList>
            <person name="Gilroy R."/>
            <person name="Ravi A."/>
            <person name="Getino M."/>
            <person name="Pursley I."/>
            <person name="Horton D.L."/>
            <person name="Alikhan N.F."/>
            <person name="Baker D."/>
            <person name="Gharbi K."/>
            <person name="Hall N."/>
            <person name="Watson M."/>
            <person name="Adriaenssens E.M."/>
            <person name="Foster-Nyarko E."/>
            <person name="Jarju S."/>
            <person name="Secka A."/>
            <person name="Antonio M."/>
            <person name="Oren A."/>
            <person name="Chaudhuri R.R."/>
            <person name="La Ragione R."/>
            <person name="Hildebrand F."/>
            <person name="Pallen M.J."/>
        </authorList>
    </citation>
    <scope>NUCLEOTIDE SEQUENCE</scope>
    <source>
        <strain evidence="3">CHK55-1828</strain>
    </source>
</reference>
<dbReference type="AlphaFoldDB" id="A0A921LC45"/>
<dbReference type="EMBL" id="DYVX01000048">
    <property type="protein sequence ID" value="HJF91853.1"/>
    <property type="molecule type" value="Genomic_DNA"/>
</dbReference>
<evidence type="ECO:0000313" key="3">
    <source>
        <dbReference type="EMBL" id="HJF91853.1"/>
    </source>
</evidence>
<dbReference type="Pfam" id="PF13148">
    <property type="entry name" value="DUF3987"/>
    <property type="match status" value="1"/>
</dbReference>
<feature type="region of interest" description="Disordered" evidence="1">
    <location>
        <begin position="193"/>
        <end position="215"/>
    </location>
</feature>
<evidence type="ECO:0000256" key="1">
    <source>
        <dbReference type="SAM" id="MobiDB-lite"/>
    </source>
</evidence>
<gene>
    <name evidence="3" type="ORF">K8W02_05655</name>
</gene>
<dbReference type="InterPro" id="IPR025048">
    <property type="entry name" value="DUF3987"/>
</dbReference>
<name>A0A921LC45_9BACT</name>
<feature type="domain" description="BT4734-like N-terminal" evidence="2">
    <location>
        <begin position="57"/>
        <end position="175"/>
    </location>
</feature>
<comment type="caution">
    <text evidence="3">The sequence shown here is derived from an EMBL/GenBank/DDBJ whole genome shotgun (WGS) entry which is preliminary data.</text>
</comment>
<feature type="region of interest" description="Disordered" evidence="1">
    <location>
        <begin position="293"/>
        <end position="323"/>
    </location>
</feature>
<dbReference type="InterPro" id="IPR014907">
    <property type="entry name" value="BT4734-like_N"/>
</dbReference>
<dbReference type="Proteomes" id="UP000717835">
    <property type="component" value="Unassembled WGS sequence"/>
</dbReference>